<dbReference type="AlphaFoldDB" id="A0A068UI10"/>
<proteinExistence type="predicted"/>
<gene>
    <name evidence="1" type="ORF">GSCOC_T00025328001</name>
</gene>
<dbReference type="GO" id="GO:0004497">
    <property type="term" value="F:monooxygenase activity"/>
    <property type="evidence" value="ECO:0007669"/>
    <property type="project" value="InterPro"/>
</dbReference>
<dbReference type="GO" id="GO:0005506">
    <property type="term" value="F:iron ion binding"/>
    <property type="evidence" value="ECO:0007669"/>
    <property type="project" value="InterPro"/>
</dbReference>
<dbReference type="InParanoid" id="A0A068UI10"/>
<reference evidence="2" key="1">
    <citation type="journal article" date="2014" name="Science">
        <title>The coffee genome provides insight into the convergent evolution of caffeine biosynthesis.</title>
        <authorList>
            <person name="Denoeud F."/>
            <person name="Carretero-Paulet L."/>
            <person name="Dereeper A."/>
            <person name="Droc G."/>
            <person name="Guyot R."/>
            <person name="Pietrella M."/>
            <person name="Zheng C."/>
            <person name="Alberti A."/>
            <person name="Anthony F."/>
            <person name="Aprea G."/>
            <person name="Aury J.M."/>
            <person name="Bento P."/>
            <person name="Bernard M."/>
            <person name="Bocs S."/>
            <person name="Campa C."/>
            <person name="Cenci A."/>
            <person name="Combes M.C."/>
            <person name="Crouzillat D."/>
            <person name="Da Silva C."/>
            <person name="Daddiego L."/>
            <person name="De Bellis F."/>
            <person name="Dussert S."/>
            <person name="Garsmeur O."/>
            <person name="Gayraud T."/>
            <person name="Guignon V."/>
            <person name="Jahn K."/>
            <person name="Jamilloux V."/>
            <person name="Joet T."/>
            <person name="Labadie K."/>
            <person name="Lan T."/>
            <person name="Leclercq J."/>
            <person name="Lepelley M."/>
            <person name="Leroy T."/>
            <person name="Li L.T."/>
            <person name="Librado P."/>
            <person name="Lopez L."/>
            <person name="Munoz A."/>
            <person name="Noel B."/>
            <person name="Pallavicini A."/>
            <person name="Perrotta G."/>
            <person name="Poncet V."/>
            <person name="Pot D."/>
            <person name="Priyono X."/>
            <person name="Rigoreau M."/>
            <person name="Rouard M."/>
            <person name="Rozas J."/>
            <person name="Tranchant-Dubreuil C."/>
            <person name="VanBuren R."/>
            <person name="Zhang Q."/>
            <person name="Andrade A.C."/>
            <person name="Argout X."/>
            <person name="Bertrand B."/>
            <person name="de Kochko A."/>
            <person name="Graziosi G."/>
            <person name="Henry R.J."/>
            <person name="Jayarama X."/>
            <person name="Ming R."/>
            <person name="Nagai C."/>
            <person name="Rounsley S."/>
            <person name="Sankoff D."/>
            <person name="Giuliano G."/>
            <person name="Albert V.A."/>
            <person name="Wincker P."/>
            <person name="Lashermes P."/>
        </authorList>
    </citation>
    <scope>NUCLEOTIDE SEQUENCE [LARGE SCALE GENOMIC DNA]</scope>
    <source>
        <strain evidence="2">cv. DH200-94</strain>
    </source>
</reference>
<name>A0A068UI10_COFCA</name>
<dbReference type="InterPro" id="IPR036396">
    <property type="entry name" value="Cyt_P450_sf"/>
</dbReference>
<dbReference type="SUPFAM" id="SSF48264">
    <property type="entry name" value="Cytochrome P450"/>
    <property type="match status" value="1"/>
</dbReference>
<dbReference type="Proteomes" id="UP000295252">
    <property type="component" value="Chromosome X"/>
</dbReference>
<dbReference type="Gramene" id="CDP07859">
    <property type="protein sequence ID" value="CDP07859"/>
    <property type="gene ID" value="GSCOC_T00025328001"/>
</dbReference>
<sequence>MLRVGKDRHQSVLQLASMFRHIDGDLDECHKIRSGSIQSSDASSQKKETTNTLIDILIPLLDTEPEFLTHITIKSIILSLLTSGTETTSNTWSGQCHFCLTIPKQ</sequence>
<dbReference type="GO" id="GO:0020037">
    <property type="term" value="F:heme binding"/>
    <property type="evidence" value="ECO:0007669"/>
    <property type="project" value="InterPro"/>
</dbReference>
<dbReference type="EMBL" id="HG739112">
    <property type="protein sequence ID" value="CDP07859.1"/>
    <property type="molecule type" value="Genomic_DNA"/>
</dbReference>
<keyword evidence="2" id="KW-1185">Reference proteome</keyword>
<protein>
    <submittedName>
        <fullName evidence="1">Uncharacterized protein</fullName>
    </submittedName>
</protein>
<organism evidence="1 2">
    <name type="scientific">Coffea canephora</name>
    <name type="common">Robusta coffee</name>
    <dbReference type="NCBI Taxonomy" id="49390"/>
    <lineage>
        <taxon>Eukaryota</taxon>
        <taxon>Viridiplantae</taxon>
        <taxon>Streptophyta</taxon>
        <taxon>Embryophyta</taxon>
        <taxon>Tracheophyta</taxon>
        <taxon>Spermatophyta</taxon>
        <taxon>Magnoliopsida</taxon>
        <taxon>eudicotyledons</taxon>
        <taxon>Gunneridae</taxon>
        <taxon>Pentapetalae</taxon>
        <taxon>asterids</taxon>
        <taxon>lamiids</taxon>
        <taxon>Gentianales</taxon>
        <taxon>Rubiaceae</taxon>
        <taxon>Ixoroideae</taxon>
        <taxon>Gardenieae complex</taxon>
        <taxon>Bertiereae - Coffeeae clade</taxon>
        <taxon>Coffeeae</taxon>
        <taxon>Coffea</taxon>
    </lineage>
</organism>
<dbReference type="GO" id="GO:0016705">
    <property type="term" value="F:oxidoreductase activity, acting on paired donors, with incorporation or reduction of molecular oxygen"/>
    <property type="evidence" value="ECO:0007669"/>
    <property type="project" value="InterPro"/>
</dbReference>
<evidence type="ECO:0000313" key="1">
    <source>
        <dbReference type="EMBL" id="CDP07859.1"/>
    </source>
</evidence>
<accession>A0A068UI10</accession>
<evidence type="ECO:0000313" key="2">
    <source>
        <dbReference type="Proteomes" id="UP000295252"/>
    </source>
</evidence>